<sequence length="66" mass="7951">MRLVAKRIYGLEVLPLLCVVRRWCRYLLIRELRGFWQDQALTFSNIEQKYQLLKLVVKTEQARGNI</sequence>
<reference evidence="1" key="1">
    <citation type="submission" date="2023-04" db="EMBL/GenBank/DDBJ databases">
        <title>Genome dynamics across the evolutionary transition to endosymbiosis.</title>
        <authorList>
            <person name="Siozios S."/>
            <person name="Nadal-Jimenez P."/>
            <person name="Azagi T."/>
            <person name="Sprong H."/>
            <person name="Frost C.L."/>
            <person name="Parratt S.R."/>
            <person name="Taylor G."/>
            <person name="Brettell L."/>
            <person name="Lew K.C."/>
            <person name="Croft L."/>
            <person name="King K.C."/>
            <person name="Brockhurst M.A."/>
            <person name="Hypsa V."/>
            <person name="Novakova E."/>
            <person name="Darby A.C."/>
            <person name="Hurst G.D.D."/>
        </authorList>
    </citation>
    <scope>NUCLEOTIDE SEQUENCE</scope>
    <source>
        <strain evidence="1">AIh</strain>
    </source>
</reference>
<evidence type="ECO:0000313" key="1">
    <source>
        <dbReference type="EMBL" id="WGL96276.1"/>
    </source>
</evidence>
<organism evidence="1 2">
    <name type="scientific">Arsenophonus nasoniae</name>
    <name type="common">son-killer infecting Nasonia vitripennis</name>
    <dbReference type="NCBI Taxonomy" id="638"/>
    <lineage>
        <taxon>Bacteria</taxon>
        <taxon>Pseudomonadati</taxon>
        <taxon>Pseudomonadota</taxon>
        <taxon>Gammaproteobacteria</taxon>
        <taxon>Enterobacterales</taxon>
        <taxon>Morganellaceae</taxon>
        <taxon>Arsenophonus</taxon>
    </lineage>
</organism>
<dbReference type="Proteomes" id="UP001177597">
    <property type="component" value="Chromosome"/>
</dbReference>
<dbReference type="AlphaFoldDB" id="A0AA95GC27"/>
<dbReference type="RefSeq" id="WP_280629821.1">
    <property type="nucleotide sequence ID" value="NZ_CP123498.1"/>
</dbReference>
<protein>
    <submittedName>
        <fullName evidence="1">Uncharacterized protein</fullName>
    </submittedName>
</protein>
<proteinExistence type="predicted"/>
<evidence type="ECO:0000313" key="2">
    <source>
        <dbReference type="Proteomes" id="UP001177597"/>
    </source>
</evidence>
<accession>A0AA95GC27</accession>
<gene>
    <name evidence="1" type="ORF">QE207_06825</name>
</gene>
<name>A0AA95GC27_9GAMM</name>
<dbReference type="EMBL" id="CP123498">
    <property type="protein sequence ID" value="WGL96276.1"/>
    <property type="molecule type" value="Genomic_DNA"/>
</dbReference>